<gene>
    <name evidence="2" type="ORF">CEXT_507281</name>
</gene>
<comment type="caution">
    <text evidence="2">The sequence shown here is derived from an EMBL/GenBank/DDBJ whole genome shotgun (WGS) entry which is preliminary data.</text>
</comment>
<keyword evidence="1" id="KW-0812">Transmembrane</keyword>
<dbReference type="AlphaFoldDB" id="A0AAV4M8Q7"/>
<name>A0AAV4M8Q7_CAEEX</name>
<evidence type="ECO:0000256" key="1">
    <source>
        <dbReference type="SAM" id="Phobius"/>
    </source>
</evidence>
<evidence type="ECO:0000313" key="3">
    <source>
        <dbReference type="Proteomes" id="UP001054945"/>
    </source>
</evidence>
<evidence type="ECO:0000313" key="2">
    <source>
        <dbReference type="EMBL" id="GIX68255.1"/>
    </source>
</evidence>
<keyword evidence="1" id="KW-0472">Membrane</keyword>
<organism evidence="2 3">
    <name type="scientific">Caerostris extrusa</name>
    <name type="common">Bark spider</name>
    <name type="synonym">Caerostris bankana</name>
    <dbReference type="NCBI Taxonomy" id="172846"/>
    <lineage>
        <taxon>Eukaryota</taxon>
        <taxon>Metazoa</taxon>
        <taxon>Ecdysozoa</taxon>
        <taxon>Arthropoda</taxon>
        <taxon>Chelicerata</taxon>
        <taxon>Arachnida</taxon>
        <taxon>Araneae</taxon>
        <taxon>Araneomorphae</taxon>
        <taxon>Entelegynae</taxon>
        <taxon>Araneoidea</taxon>
        <taxon>Araneidae</taxon>
        <taxon>Caerostris</taxon>
    </lineage>
</organism>
<dbReference type="Proteomes" id="UP001054945">
    <property type="component" value="Unassembled WGS sequence"/>
</dbReference>
<protein>
    <submittedName>
        <fullName evidence="2">Uncharacterized protein</fullName>
    </submittedName>
</protein>
<accession>A0AAV4M8Q7</accession>
<keyword evidence="1" id="KW-1133">Transmembrane helix</keyword>
<dbReference type="EMBL" id="BPLR01019472">
    <property type="protein sequence ID" value="GIX68255.1"/>
    <property type="molecule type" value="Genomic_DNA"/>
</dbReference>
<reference evidence="2 3" key="1">
    <citation type="submission" date="2021-06" db="EMBL/GenBank/DDBJ databases">
        <title>Caerostris extrusa draft genome.</title>
        <authorList>
            <person name="Kono N."/>
            <person name="Arakawa K."/>
        </authorList>
    </citation>
    <scope>NUCLEOTIDE SEQUENCE [LARGE SCALE GENOMIC DNA]</scope>
</reference>
<keyword evidence="3" id="KW-1185">Reference proteome</keyword>
<feature type="transmembrane region" description="Helical" evidence="1">
    <location>
        <begin position="47"/>
        <end position="64"/>
    </location>
</feature>
<proteinExistence type="predicted"/>
<sequence length="255" mass="30238">MRIDVNAITVNRKCPSRCGERTNTVIILIKYAPKHCISASTFSTKLLYYYITSILLSTILLLYLKQIAEVDRNLRLPEADLRYSTGLRFLATYYYYYYFQIGHKLLFVVNQHCKSENSIQERETFYSFSFLNRTFRNKFLDVLILGVWGPTPQRAHGQYSTARYLLLHRSLAEMYWRLFVLFPLQLRQFTEYFISLGRKSFCLRYSEGEGNCSMRIDVDAITVNRKCPSRCGKGKWILMCFRERDGFEVNRERKD</sequence>